<dbReference type="Gene3D" id="1.10.10.10">
    <property type="entry name" value="Winged helix-like DNA-binding domain superfamily/Winged helix DNA-binding domain"/>
    <property type="match status" value="1"/>
</dbReference>
<keyword evidence="1" id="KW-0238">DNA-binding</keyword>
<sequence length="148" mass="16873">MRLTLYTDYSIRVLMHLGSVPKGELVTLRDISTTYDISINHLMKIVQSLRKEEYIRTVRGRNGGIILAKEPAQIYIGTLVRILEDLNVVDSSEDHHALSTLTFSFIFEHAVDHFLSALNQYTLEDLINYTAIEASNDVEKNSDISFKL</sequence>
<name>A0ABT0XNV3_9BACI</name>
<dbReference type="EMBL" id="JAMQJY010000004">
    <property type="protein sequence ID" value="MCM2677583.1"/>
    <property type="molecule type" value="Genomic_DNA"/>
</dbReference>
<evidence type="ECO:0000256" key="3">
    <source>
        <dbReference type="ARBA" id="ARBA00040173"/>
    </source>
</evidence>
<proteinExistence type="predicted"/>
<gene>
    <name evidence="4" type="ORF">NDM98_20465</name>
</gene>
<dbReference type="PROSITE" id="PS51197">
    <property type="entry name" value="HTH_RRF2_2"/>
    <property type="match status" value="1"/>
</dbReference>
<accession>A0ABT0XNV3</accession>
<evidence type="ECO:0000256" key="2">
    <source>
        <dbReference type="ARBA" id="ARBA00034078"/>
    </source>
</evidence>
<dbReference type="SUPFAM" id="SSF46785">
    <property type="entry name" value="Winged helix' DNA-binding domain"/>
    <property type="match status" value="1"/>
</dbReference>
<organism evidence="4 5">
    <name type="scientific">Alkalicoccobacillus plakortidis</name>
    <dbReference type="NCBI Taxonomy" id="444060"/>
    <lineage>
        <taxon>Bacteria</taxon>
        <taxon>Bacillati</taxon>
        <taxon>Bacillota</taxon>
        <taxon>Bacilli</taxon>
        <taxon>Bacillales</taxon>
        <taxon>Bacillaceae</taxon>
        <taxon>Alkalicoccobacillus</taxon>
    </lineage>
</organism>
<keyword evidence="5" id="KW-1185">Reference proteome</keyword>
<comment type="cofactor">
    <cofactor evidence="2">
        <name>[2Fe-2S] cluster</name>
        <dbReference type="ChEBI" id="CHEBI:190135"/>
    </cofactor>
</comment>
<reference evidence="4" key="1">
    <citation type="submission" date="2022-06" db="EMBL/GenBank/DDBJ databases">
        <title>Alkalicoccobacillus porphyridii sp. nov., isolated from a marine red alga, Porphyridium purpureum and reclassification of Shouchella plakortidis and Shouchella gibsonii as Alkalicoccobacillus plakortidis comb. nov. and Alkalicoccobacillus gibsonii comb. nov.</title>
        <authorList>
            <person name="Kim K.H."/>
            <person name="Lee J.K."/>
            <person name="Han D.M."/>
            <person name="Baek J.H."/>
            <person name="Jeon C.O."/>
        </authorList>
    </citation>
    <scope>NUCLEOTIDE SEQUENCE</scope>
    <source>
        <strain evidence="4">DSM 19153</strain>
    </source>
</reference>
<evidence type="ECO:0000313" key="4">
    <source>
        <dbReference type="EMBL" id="MCM2677583.1"/>
    </source>
</evidence>
<protein>
    <recommendedName>
        <fullName evidence="3">HTH-type transcriptional regulator NsrR</fullName>
    </recommendedName>
</protein>
<dbReference type="PANTHER" id="PTHR33221:SF4">
    <property type="entry name" value="HTH-TYPE TRANSCRIPTIONAL REPRESSOR NSRR"/>
    <property type="match status" value="1"/>
</dbReference>
<dbReference type="InterPro" id="IPR036390">
    <property type="entry name" value="WH_DNA-bd_sf"/>
</dbReference>
<dbReference type="Pfam" id="PF02082">
    <property type="entry name" value="Rrf2"/>
    <property type="match status" value="1"/>
</dbReference>
<evidence type="ECO:0000313" key="5">
    <source>
        <dbReference type="Proteomes" id="UP001203665"/>
    </source>
</evidence>
<dbReference type="InterPro" id="IPR000944">
    <property type="entry name" value="Tscrpt_reg_Rrf2"/>
</dbReference>
<evidence type="ECO:0000256" key="1">
    <source>
        <dbReference type="ARBA" id="ARBA00023125"/>
    </source>
</evidence>
<dbReference type="InterPro" id="IPR036388">
    <property type="entry name" value="WH-like_DNA-bd_sf"/>
</dbReference>
<dbReference type="Proteomes" id="UP001203665">
    <property type="component" value="Unassembled WGS sequence"/>
</dbReference>
<comment type="caution">
    <text evidence="4">The sequence shown here is derived from an EMBL/GenBank/DDBJ whole genome shotgun (WGS) entry which is preliminary data.</text>
</comment>
<dbReference type="PANTHER" id="PTHR33221">
    <property type="entry name" value="WINGED HELIX-TURN-HELIX TRANSCRIPTIONAL REGULATOR, RRF2 FAMILY"/>
    <property type="match status" value="1"/>
</dbReference>
<dbReference type="RefSeq" id="WP_251611383.1">
    <property type="nucleotide sequence ID" value="NZ_JAMQJY010000004.1"/>
</dbReference>
<dbReference type="NCBIfam" id="TIGR00738">
    <property type="entry name" value="rrf2_super"/>
    <property type="match status" value="1"/>
</dbReference>